<feature type="binding site" evidence="19">
    <location>
        <position position="329"/>
    </location>
    <ligand>
        <name>phosphoenolpyruvate</name>
        <dbReference type="ChEBI" id="CHEBI:58702"/>
    </ligand>
</feature>
<evidence type="ECO:0000256" key="3">
    <source>
        <dbReference type="ARBA" id="ARBA00002728"/>
    </source>
</evidence>
<dbReference type="PANTHER" id="PTHR46244">
    <property type="entry name" value="PHOSPHOENOLPYRUVATE-PROTEIN PHOSPHOTRANSFERASE"/>
    <property type="match status" value="1"/>
</dbReference>
<evidence type="ECO:0000256" key="1">
    <source>
        <dbReference type="ARBA" id="ARBA00000683"/>
    </source>
</evidence>
<dbReference type="InterPro" id="IPR023151">
    <property type="entry name" value="PEP_util_CS"/>
</dbReference>
<keyword evidence="10 17" id="KW-0762">Sugar transport</keyword>
<feature type="active site" description="Proton donor" evidence="18">
    <location>
        <position position="499"/>
    </location>
</feature>
<accession>A0A1H5WT76</accession>
<dbReference type="Pfam" id="PF00391">
    <property type="entry name" value="PEP-utilizers"/>
    <property type="match status" value="1"/>
</dbReference>
<evidence type="ECO:0000256" key="9">
    <source>
        <dbReference type="ARBA" id="ARBA00022490"/>
    </source>
</evidence>
<evidence type="ECO:0000256" key="5">
    <source>
        <dbReference type="ARBA" id="ARBA00007837"/>
    </source>
</evidence>
<evidence type="ECO:0000256" key="8">
    <source>
        <dbReference type="ARBA" id="ARBA00022448"/>
    </source>
</evidence>
<evidence type="ECO:0000256" key="12">
    <source>
        <dbReference type="ARBA" id="ARBA00022683"/>
    </source>
</evidence>
<feature type="binding site" evidence="19">
    <location>
        <begin position="451"/>
        <end position="452"/>
    </location>
    <ligand>
        <name>phosphoenolpyruvate</name>
        <dbReference type="ChEBI" id="CHEBI:58702"/>
    </ligand>
</feature>
<keyword evidence="21" id="KW-0175">Coiled coil</keyword>
<dbReference type="InterPro" id="IPR008731">
    <property type="entry name" value="PTS_EIN"/>
</dbReference>
<dbReference type="SUPFAM" id="SSF51621">
    <property type="entry name" value="Phosphoenolpyruvate/pyruvate domain"/>
    <property type="match status" value="1"/>
</dbReference>
<dbReference type="InterPro" id="IPR000121">
    <property type="entry name" value="PEP_util_C"/>
</dbReference>
<evidence type="ECO:0000256" key="15">
    <source>
        <dbReference type="ARBA" id="ARBA00022842"/>
    </source>
</evidence>
<evidence type="ECO:0000256" key="20">
    <source>
        <dbReference type="PIRSR" id="PIRSR000732-3"/>
    </source>
</evidence>
<dbReference type="EMBL" id="FNUK01000022">
    <property type="protein sequence ID" value="SEG02470.1"/>
    <property type="molecule type" value="Genomic_DNA"/>
</dbReference>
<evidence type="ECO:0000256" key="13">
    <source>
        <dbReference type="ARBA" id="ARBA00022723"/>
    </source>
</evidence>
<feature type="domain" description="PEP-utilising enzyme mobile" evidence="22">
    <location>
        <begin position="149"/>
        <end position="222"/>
    </location>
</feature>
<evidence type="ECO:0000259" key="23">
    <source>
        <dbReference type="Pfam" id="PF02896"/>
    </source>
</evidence>
<proteinExistence type="inferred from homology"/>
<dbReference type="RefSeq" id="WP_103896490.1">
    <property type="nucleotide sequence ID" value="NZ_FNUK01000022.1"/>
</dbReference>
<dbReference type="Gene3D" id="1.10.274.10">
    <property type="entry name" value="PtsI, HPr-binding domain"/>
    <property type="match status" value="1"/>
</dbReference>
<dbReference type="GO" id="GO:0008965">
    <property type="term" value="F:phosphoenolpyruvate-protein phosphotransferase activity"/>
    <property type="evidence" value="ECO:0007669"/>
    <property type="project" value="UniProtKB-EC"/>
</dbReference>
<dbReference type="GO" id="GO:0016301">
    <property type="term" value="F:kinase activity"/>
    <property type="evidence" value="ECO:0007669"/>
    <property type="project" value="UniProtKB-KW"/>
</dbReference>
<evidence type="ECO:0000259" key="22">
    <source>
        <dbReference type="Pfam" id="PF00391"/>
    </source>
</evidence>
<dbReference type="Pfam" id="PF05524">
    <property type="entry name" value="PEP-utilisers_N"/>
    <property type="match status" value="1"/>
</dbReference>
<dbReference type="AlphaFoldDB" id="A0A1H5WT76"/>
<dbReference type="NCBIfam" id="TIGR01417">
    <property type="entry name" value="PTS_I_fam"/>
    <property type="match status" value="1"/>
</dbReference>
<keyword evidence="14 17" id="KW-0418">Kinase</keyword>
<dbReference type="PROSITE" id="PS00742">
    <property type="entry name" value="PEP_ENZYMES_2"/>
    <property type="match status" value="1"/>
</dbReference>
<comment type="catalytic activity">
    <reaction evidence="1 17">
        <text>L-histidyl-[protein] + phosphoenolpyruvate = N(pros)-phospho-L-histidyl-[protein] + pyruvate</text>
        <dbReference type="Rhea" id="RHEA:23880"/>
        <dbReference type="Rhea" id="RHEA-COMP:9745"/>
        <dbReference type="Rhea" id="RHEA-COMP:9746"/>
        <dbReference type="ChEBI" id="CHEBI:15361"/>
        <dbReference type="ChEBI" id="CHEBI:29979"/>
        <dbReference type="ChEBI" id="CHEBI:58702"/>
        <dbReference type="ChEBI" id="CHEBI:64837"/>
        <dbReference type="EC" id="2.7.3.9"/>
    </reaction>
</comment>
<dbReference type="InterPro" id="IPR036618">
    <property type="entry name" value="PtsI_HPr-bd_sf"/>
</dbReference>
<dbReference type="PANTHER" id="PTHR46244:SF3">
    <property type="entry name" value="PHOSPHOENOLPYRUVATE-PROTEIN PHOSPHOTRANSFERASE"/>
    <property type="match status" value="1"/>
</dbReference>
<comment type="function">
    <text evidence="3 17">General (non sugar-specific) component of the phosphoenolpyruvate-dependent sugar phosphotransferase system (sugar PTS). This major carbohydrate active-transport system catalyzes the phosphorylation of incoming sugar substrates concomitantly with their translocation across the cell membrane. Enzyme I transfers the phosphoryl group from phosphoenolpyruvate (PEP) to the phosphoryl carrier protein (HPr).</text>
</comment>
<evidence type="ECO:0000256" key="19">
    <source>
        <dbReference type="PIRSR" id="PIRSR000732-2"/>
    </source>
</evidence>
<dbReference type="GO" id="GO:0005737">
    <property type="term" value="C:cytoplasm"/>
    <property type="evidence" value="ECO:0007669"/>
    <property type="project" value="UniProtKB-SubCell"/>
</dbReference>
<comment type="cofactor">
    <cofactor evidence="2 17 20">
        <name>Mg(2+)</name>
        <dbReference type="ChEBI" id="CHEBI:18420"/>
    </cofactor>
</comment>
<dbReference type="InterPro" id="IPR036637">
    <property type="entry name" value="Phosphohistidine_dom_sf"/>
</dbReference>
<dbReference type="InterPro" id="IPR024692">
    <property type="entry name" value="PTS_EI"/>
</dbReference>
<keyword evidence="8 17" id="KW-0813">Transport</keyword>
<evidence type="ECO:0000256" key="6">
    <source>
        <dbReference type="ARBA" id="ARBA00012232"/>
    </source>
</evidence>
<name>A0A1H5WT76_9CLOT</name>
<feature type="binding site" evidence="19">
    <location>
        <position position="462"/>
    </location>
    <ligand>
        <name>phosphoenolpyruvate</name>
        <dbReference type="ChEBI" id="CHEBI:58702"/>
    </ligand>
</feature>
<protein>
    <recommendedName>
        <fullName evidence="7 17">Phosphoenolpyruvate-protein phosphotransferase</fullName>
        <ecNumber evidence="6 17">2.7.3.9</ecNumber>
    </recommendedName>
    <alternativeName>
        <fullName evidence="16 17">Phosphotransferase system, enzyme I</fullName>
    </alternativeName>
</protein>
<evidence type="ECO:0000256" key="17">
    <source>
        <dbReference type="PIRNR" id="PIRNR000732"/>
    </source>
</evidence>
<evidence type="ECO:0000256" key="18">
    <source>
        <dbReference type="PIRSR" id="PIRSR000732-1"/>
    </source>
</evidence>
<sequence>MLRGIGASSGVAIGIARVIKKTSEVEKVLIKDTQKEIERLEKAIELAKKEIEDLKVSSKENIGEKGAEIFEAHLMILEDVEFIGAIKEKINTEFINAEYAVKLTSDEFAQIFINMDNDYFKERAADIKDIGNRIINILLGKNNNSISSIKESCIIVAHDITPSETAQMNKDLVLGMAANLGGKTSHVAILARTLEIPAVLGLGNITEVVKDGDLLILDGDNGLVLINPSQETISVYKEKQEKILLEKRELLKYKDVEIKNKLGRKVEIAANIGNPFEVDIALKYGAEGIGLFRTEFLYMDKTSMPTENEQFEAYKYVLEKMKDRLVIIRTLDIGGDKNLPYLNLEKEMNPFLGLRAIRLCLNKRDIFKTQLRALLRAGLYGNLGIMFPMISSLEELKEAKNILKEVERELEAEGVEYSKDYKVGIMIETPSSAIISDILAKEVDFFSIGTNDLIQYTLAVDRMNQNVSYLYNPNHPAILRLIKTVIDNAHKEGIWVGMCGEMAADVNMLNTLLEFGIDELSVSPPMILKLKKSSGQAS</sequence>
<feature type="domain" description="PEP-utilising enzyme C-terminal" evidence="23">
    <location>
        <begin position="252"/>
        <end position="533"/>
    </location>
</feature>
<feature type="active site" description="Tele-phosphohistidine intermediate" evidence="18">
    <location>
        <position position="186"/>
    </location>
</feature>
<dbReference type="InterPro" id="IPR008279">
    <property type="entry name" value="PEP-util_enz_mobile_dom"/>
</dbReference>
<dbReference type="OrthoDB" id="9765468at2"/>
<evidence type="ECO:0000256" key="16">
    <source>
        <dbReference type="ARBA" id="ARBA00033235"/>
    </source>
</evidence>
<reference evidence="26" key="1">
    <citation type="submission" date="2016-10" db="EMBL/GenBank/DDBJ databases">
        <authorList>
            <person name="Varghese N."/>
            <person name="Submissions S."/>
        </authorList>
    </citation>
    <scope>NUCLEOTIDE SEQUENCE [LARGE SCALE GENOMIC DNA]</scope>
    <source>
        <strain evidence="26">DSM 5463</strain>
    </source>
</reference>
<dbReference type="EC" id="2.7.3.9" evidence="6 17"/>
<feature type="coiled-coil region" evidence="21">
    <location>
        <begin position="389"/>
        <end position="416"/>
    </location>
</feature>
<keyword evidence="12 17" id="KW-0598">Phosphotransferase system</keyword>
<dbReference type="InterPro" id="IPR040442">
    <property type="entry name" value="Pyrv_kinase-like_dom_sf"/>
</dbReference>
<evidence type="ECO:0000256" key="11">
    <source>
        <dbReference type="ARBA" id="ARBA00022679"/>
    </source>
</evidence>
<dbReference type="Gene3D" id="3.20.20.60">
    <property type="entry name" value="Phosphoenolpyruvate-binding domains"/>
    <property type="match status" value="1"/>
</dbReference>
<feature type="domain" description="Phosphotransferase system enzyme I N-terminal" evidence="24">
    <location>
        <begin position="3"/>
        <end position="123"/>
    </location>
</feature>
<dbReference type="PIRSF" id="PIRSF000732">
    <property type="entry name" value="PTS_enzyme_I"/>
    <property type="match status" value="1"/>
</dbReference>
<dbReference type="GO" id="GO:0009401">
    <property type="term" value="P:phosphoenolpyruvate-dependent sugar phosphotransferase system"/>
    <property type="evidence" value="ECO:0007669"/>
    <property type="project" value="UniProtKB-KW"/>
</dbReference>
<feature type="binding site" evidence="19">
    <location>
        <position position="293"/>
    </location>
    <ligand>
        <name>phosphoenolpyruvate</name>
        <dbReference type="ChEBI" id="CHEBI:58702"/>
    </ligand>
</feature>
<dbReference type="PRINTS" id="PR01736">
    <property type="entry name" value="PHPHTRNFRASE"/>
</dbReference>
<evidence type="ECO:0000256" key="7">
    <source>
        <dbReference type="ARBA" id="ARBA00016544"/>
    </source>
</evidence>
<evidence type="ECO:0000256" key="4">
    <source>
        <dbReference type="ARBA" id="ARBA00004496"/>
    </source>
</evidence>
<dbReference type="Pfam" id="PF02896">
    <property type="entry name" value="PEP-utilizers_C"/>
    <property type="match status" value="1"/>
</dbReference>
<evidence type="ECO:0000313" key="25">
    <source>
        <dbReference type="EMBL" id="SEG02470.1"/>
    </source>
</evidence>
<dbReference type="InterPro" id="IPR050499">
    <property type="entry name" value="PEP-utilizing_PTS_enzyme"/>
</dbReference>
<dbReference type="SUPFAM" id="SSF52009">
    <property type="entry name" value="Phosphohistidine domain"/>
    <property type="match status" value="1"/>
</dbReference>
<evidence type="ECO:0000256" key="10">
    <source>
        <dbReference type="ARBA" id="ARBA00022597"/>
    </source>
</evidence>
<dbReference type="InterPro" id="IPR015813">
    <property type="entry name" value="Pyrv/PenolPyrv_kinase-like_dom"/>
</dbReference>
<keyword evidence="26" id="KW-1185">Reference proteome</keyword>
<feature type="binding site" evidence="20">
    <location>
        <position position="428"/>
    </location>
    <ligand>
        <name>Mg(2+)</name>
        <dbReference type="ChEBI" id="CHEBI:18420"/>
    </ligand>
</feature>
<keyword evidence="13 17" id="KW-0479">Metal-binding</keyword>
<comment type="subcellular location">
    <subcellularLocation>
        <location evidence="4 17">Cytoplasm</location>
    </subcellularLocation>
</comment>
<feature type="binding site" evidence="20">
    <location>
        <position position="452"/>
    </location>
    <ligand>
        <name>Mg(2+)</name>
        <dbReference type="ChEBI" id="CHEBI:18420"/>
    </ligand>
</feature>
<evidence type="ECO:0000259" key="24">
    <source>
        <dbReference type="Pfam" id="PF05524"/>
    </source>
</evidence>
<evidence type="ECO:0000256" key="2">
    <source>
        <dbReference type="ARBA" id="ARBA00001946"/>
    </source>
</evidence>
<evidence type="ECO:0000256" key="21">
    <source>
        <dbReference type="SAM" id="Coils"/>
    </source>
</evidence>
<organism evidence="25 26">
    <name type="scientific">Caloramator fervidus</name>
    <dbReference type="NCBI Taxonomy" id="29344"/>
    <lineage>
        <taxon>Bacteria</taxon>
        <taxon>Bacillati</taxon>
        <taxon>Bacillota</taxon>
        <taxon>Clostridia</taxon>
        <taxon>Eubacteriales</taxon>
        <taxon>Clostridiaceae</taxon>
        <taxon>Caloramator</taxon>
    </lineage>
</organism>
<keyword evidence="9 17" id="KW-0963">Cytoplasm</keyword>
<comment type="similarity">
    <text evidence="5 17">Belongs to the PEP-utilizing enzyme family.</text>
</comment>
<evidence type="ECO:0000313" key="26">
    <source>
        <dbReference type="Proteomes" id="UP000242850"/>
    </source>
</evidence>
<gene>
    <name evidence="25" type="ORF">SAMN05660865_01562</name>
</gene>
<dbReference type="GO" id="GO:0046872">
    <property type="term" value="F:metal ion binding"/>
    <property type="evidence" value="ECO:0007669"/>
    <property type="project" value="UniProtKB-KW"/>
</dbReference>
<dbReference type="Gene3D" id="3.50.30.10">
    <property type="entry name" value="Phosphohistidine domain"/>
    <property type="match status" value="1"/>
</dbReference>
<keyword evidence="15 17" id="KW-0460">Magnesium</keyword>
<feature type="coiled-coil region" evidence="21">
    <location>
        <begin position="23"/>
        <end position="57"/>
    </location>
</feature>
<evidence type="ECO:0000256" key="14">
    <source>
        <dbReference type="ARBA" id="ARBA00022777"/>
    </source>
</evidence>
<dbReference type="Proteomes" id="UP000242850">
    <property type="component" value="Unassembled WGS sequence"/>
</dbReference>
<dbReference type="SUPFAM" id="SSF47831">
    <property type="entry name" value="Enzyme I of the PEP:sugar phosphotransferase system HPr-binding (sub)domain"/>
    <property type="match status" value="1"/>
</dbReference>
<keyword evidence="11 17" id="KW-0808">Transferase</keyword>
<dbReference type="InterPro" id="IPR006318">
    <property type="entry name" value="PTS_EI-like"/>
</dbReference>